<gene>
    <name evidence="6" type="ORF">DI526_03160</name>
</gene>
<proteinExistence type="predicted"/>
<dbReference type="InterPro" id="IPR036922">
    <property type="entry name" value="Rieske_2Fe-2S_sf"/>
</dbReference>
<keyword evidence="3" id="KW-0408">Iron</keyword>
<dbReference type="InterPro" id="IPR017941">
    <property type="entry name" value="Rieske_2Fe-2S"/>
</dbReference>
<comment type="caution">
    <text evidence="6">The sequence shown here is derived from an EMBL/GenBank/DDBJ whole genome shotgun (WGS) entry which is preliminary data.</text>
</comment>
<reference evidence="6 7" key="1">
    <citation type="submission" date="2017-08" db="EMBL/GenBank/DDBJ databases">
        <title>Infants hospitalized years apart are colonized by the same room-sourced microbial strains.</title>
        <authorList>
            <person name="Brooks B."/>
            <person name="Olm M.R."/>
            <person name="Firek B.A."/>
            <person name="Baker R."/>
            <person name="Thomas B.C."/>
            <person name="Morowitz M.J."/>
            <person name="Banfield J.F."/>
        </authorList>
    </citation>
    <scope>NUCLEOTIDE SEQUENCE [LARGE SCALE GENOMIC DNA]</scope>
    <source>
        <strain evidence="6">S2_003_000_R2_4</strain>
    </source>
</reference>
<keyword evidence="4" id="KW-0411">Iron-sulfur</keyword>
<dbReference type="PROSITE" id="PS51296">
    <property type="entry name" value="RIESKE"/>
    <property type="match status" value="1"/>
</dbReference>
<evidence type="ECO:0000313" key="6">
    <source>
        <dbReference type="EMBL" id="PZR36450.1"/>
    </source>
</evidence>
<organism evidence="6 7">
    <name type="scientific">Caulobacter segnis</name>
    <dbReference type="NCBI Taxonomy" id="88688"/>
    <lineage>
        <taxon>Bacteria</taxon>
        <taxon>Pseudomonadati</taxon>
        <taxon>Pseudomonadota</taxon>
        <taxon>Alphaproteobacteria</taxon>
        <taxon>Caulobacterales</taxon>
        <taxon>Caulobacteraceae</taxon>
        <taxon>Caulobacter</taxon>
    </lineage>
</organism>
<dbReference type="GO" id="GO:0046872">
    <property type="term" value="F:metal ion binding"/>
    <property type="evidence" value="ECO:0007669"/>
    <property type="project" value="UniProtKB-KW"/>
</dbReference>
<feature type="domain" description="Rieske" evidence="5">
    <location>
        <begin position="144"/>
        <end position="191"/>
    </location>
</feature>
<dbReference type="EMBL" id="QFQZ01000006">
    <property type="protein sequence ID" value="PZR36450.1"/>
    <property type="molecule type" value="Genomic_DNA"/>
</dbReference>
<protein>
    <recommendedName>
        <fullName evidence="5">Rieske domain-containing protein</fullName>
    </recommendedName>
</protein>
<dbReference type="Proteomes" id="UP000249393">
    <property type="component" value="Unassembled WGS sequence"/>
</dbReference>
<accession>A0A2W5V9G1</accession>
<dbReference type="GO" id="GO:0051537">
    <property type="term" value="F:2 iron, 2 sulfur cluster binding"/>
    <property type="evidence" value="ECO:0007669"/>
    <property type="project" value="UniProtKB-KW"/>
</dbReference>
<keyword evidence="1" id="KW-0001">2Fe-2S</keyword>
<sequence length="191" mass="21635">MIERITNLSAPPIVGRFYLVPTVELEWYGLTSAWPVFLPKHEDARFFQFEHDHYHIDPRFLGARQWRFAGGGRGAGYALDRLQRAPLSNSRWDRKDKPLPPIAWKRVKCSRLATAYQHGDQPNVGFLRQHYAGHQCKRARSGWVCPHQNWPMGSLEPDADGFITCPLHGLRVRASDGIAEPGLVPALSDAA</sequence>
<dbReference type="RefSeq" id="WP_304273961.1">
    <property type="nucleotide sequence ID" value="NZ_QFQZ01000006.1"/>
</dbReference>
<evidence type="ECO:0000256" key="4">
    <source>
        <dbReference type="ARBA" id="ARBA00023014"/>
    </source>
</evidence>
<evidence type="ECO:0000256" key="3">
    <source>
        <dbReference type="ARBA" id="ARBA00023004"/>
    </source>
</evidence>
<keyword evidence="2" id="KW-0479">Metal-binding</keyword>
<evidence type="ECO:0000256" key="1">
    <source>
        <dbReference type="ARBA" id="ARBA00022714"/>
    </source>
</evidence>
<evidence type="ECO:0000256" key="2">
    <source>
        <dbReference type="ARBA" id="ARBA00022723"/>
    </source>
</evidence>
<dbReference type="AlphaFoldDB" id="A0A2W5V9G1"/>
<evidence type="ECO:0000313" key="7">
    <source>
        <dbReference type="Proteomes" id="UP000249393"/>
    </source>
</evidence>
<evidence type="ECO:0000259" key="5">
    <source>
        <dbReference type="PROSITE" id="PS51296"/>
    </source>
</evidence>
<name>A0A2W5V9G1_9CAUL</name>
<dbReference type="SUPFAM" id="SSF50022">
    <property type="entry name" value="ISP domain"/>
    <property type="match status" value="1"/>
</dbReference>